<accession>A0A1M6J0I7</accession>
<dbReference type="InterPro" id="IPR000683">
    <property type="entry name" value="Gfo/Idh/MocA-like_OxRdtase_N"/>
</dbReference>
<keyword evidence="4" id="KW-1185">Reference proteome</keyword>
<dbReference type="Pfam" id="PF22725">
    <property type="entry name" value="GFO_IDH_MocA_C3"/>
    <property type="match status" value="1"/>
</dbReference>
<dbReference type="GO" id="GO:0000166">
    <property type="term" value="F:nucleotide binding"/>
    <property type="evidence" value="ECO:0007669"/>
    <property type="project" value="InterPro"/>
</dbReference>
<name>A0A1M6J0I7_9BACT</name>
<dbReference type="InterPro" id="IPR006311">
    <property type="entry name" value="TAT_signal"/>
</dbReference>
<proteinExistence type="predicted"/>
<protein>
    <submittedName>
        <fullName evidence="3">Predicted dehydrogenase</fullName>
    </submittedName>
</protein>
<feature type="domain" description="GFO/IDH/MocA-like oxidoreductase" evidence="2">
    <location>
        <begin position="188"/>
        <end position="321"/>
    </location>
</feature>
<dbReference type="SUPFAM" id="SSF55347">
    <property type="entry name" value="Glyceraldehyde-3-phosphate dehydrogenase-like, C-terminal domain"/>
    <property type="match status" value="1"/>
</dbReference>
<organism evidence="3 4">
    <name type="scientific">Rubritalea squalenifaciens DSM 18772</name>
    <dbReference type="NCBI Taxonomy" id="1123071"/>
    <lineage>
        <taxon>Bacteria</taxon>
        <taxon>Pseudomonadati</taxon>
        <taxon>Verrucomicrobiota</taxon>
        <taxon>Verrucomicrobiia</taxon>
        <taxon>Verrucomicrobiales</taxon>
        <taxon>Rubritaleaceae</taxon>
        <taxon>Rubritalea</taxon>
    </lineage>
</organism>
<dbReference type="Pfam" id="PF01408">
    <property type="entry name" value="GFO_IDH_MocA"/>
    <property type="match status" value="1"/>
</dbReference>
<dbReference type="PANTHER" id="PTHR43818">
    <property type="entry name" value="BCDNA.GH03377"/>
    <property type="match status" value="1"/>
</dbReference>
<dbReference type="EMBL" id="FQYR01000003">
    <property type="protein sequence ID" value="SHJ40201.1"/>
    <property type="molecule type" value="Genomic_DNA"/>
</dbReference>
<feature type="domain" description="Gfo/Idh/MocA-like oxidoreductase N-terminal" evidence="1">
    <location>
        <begin position="42"/>
        <end position="166"/>
    </location>
</feature>
<dbReference type="PROSITE" id="PS51318">
    <property type="entry name" value="TAT"/>
    <property type="match status" value="1"/>
</dbReference>
<dbReference type="Gene3D" id="3.40.50.720">
    <property type="entry name" value="NAD(P)-binding Rossmann-like Domain"/>
    <property type="match status" value="1"/>
</dbReference>
<gene>
    <name evidence="3" type="ORF">SAMN02745181_1971</name>
</gene>
<dbReference type="Gene3D" id="3.30.360.10">
    <property type="entry name" value="Dihydrodipicolinate Reductase, domain 2"/>
    <property type="match status" value="1"/>
</dbReference>
<evidence type="ECO:0000313" key="4">
    <source>
        <dbReference type="Proteomes" id="UP000184510"/>
    </source>
</evidence>
<dbReference type="AlphaFoldDB" id="A0A1M6J0I7"/>
<dbReference type="InterPro" id="IPR055170">
    <property type="entry name" value="GFO_IDH_MocA-like_dom"/>
</dbReference>
<reference evidence="3 4" key="1">
    <citation type="submission" date="2016-11" db="EMBL/GenBank/DDBJ databases">
        <authorList>
            <person name="Jaros S."/>
            <person name="Januszkiewicz K."/>
            <person name="Wedrychowicz H."/>
        </authorList>
    </citation>
    <scope>NUCLEOTIDE SEQUENCE [LARGE SCALE GENOMIC DNA]</scope>
    <source>
        <strain evidence="3 4">DSM 18772</strain>
    </source>
</reference>
<evidence type="ECO:0000259" key="2">
    <source>
        <dbReference type="Pfam" id="PF22725"/>
    </source>
</evidence>
<sequence length="432" mass="48324">MTITKNIMEETRRNFIKKTGTVAALSALPVASYAQSSAKSEIKVALIGCGGRGTGAASQTLNVEGTKLVAIADAFGDNLKTCLDRLKNQYKEKVDIPKERQFVGFDAYKGAIDAADVVILTTPPGFRPIHFDYAVAKGKHVFMEKPVATDAAGVRSVLENAKKADEKNLKVVVGLQRHYDERYIETVKRVHGGEIGDIVSAQCYWNSAGVWVRPRTDKMTEMEYQMRNWYYFNWLCGDHIVEQHVHNIDVINWFMGDQYPEVAQGMGGRQVRVGKDFGEIFDHHFVEFTYGNGAIMNSQCRHTRGAMNRVTEYVAGTKGSAGPGIIRDHKGKVLWRYKGRPANPYQVEHNELYRHIREDKPLNNAYYGAKSTMTGIMGRMATYCGKELKWDEALNSEISIIPKEFTWESDPGPKPGPDGVYPCAIPGKTKVI</sequence>
<evidence type="ECO:0000313" key="3">
    <source>
        <dbReference type="EMBL" id="SHJ40201.1"/>
    </source>
</evidence>
<dbReference type="InterPro" id="IPR050463">
    <property type="entry name" value="Gfo/Idh/MocA_oxidrdct_glycsds"/>
</dbReference>
<dbReference type="SUPFAM" id="SSF51735">
    <property type="entry name" value="NAD(P)-binding Rossmann-fold domains"/>
    <property type="match status" value="1"/>
</dbReference>
<dbReference type="PANTHER" id="PTHR43818:SF5">
    <property type="entry name" value="OXIDOREDUCTASE FAMILY PROTEIN"/>
    <property type="match status" value="1"/>
</dbReference>
<dbReference type="STRING" id="1123071.SAMN02745181_1971"/>
<dbReference type="InParanoid" id="A0A1M6J0I7"/>
<dbReference type="InterPro" id="IPR036291">
    <property type="entry name" value="NAD(P)-bd_dom_sf"/>
</dbReference>
<evidence type="ECO:0000259" key="1">
    <source>
        <dbReference type="Pfam" id="PF01408"/>
    </source>
</evidence>
<dbReference type="Proteomes" id="UP000184510">
    <property type="component" value="Unassembled WGS sequence"/>
</dbReference>